<feature type="signal peptide" evidence="1">
    <location>
        <begin position="1"/>
        <end position="20"/>
    </location>
</feature>
<gene>
    <name evidence="2" type="ORF">PPENT_87.1.T0070216</name>
</gene>
<name>A0A8S1SEL7_9CILI</name>
<evidence type="ECO:0000313" key="3">
    <source>
        <dbReference type="Proteomes" id="UP000689195"/>
    </source>
</evidence>
<comment type="caution">
    <text evidence="2">The sequence shown here is derived from an EMBL/GenBank/DDBJ whole genome shotgun (WGS) entry which is preliminary data.</text>
</comment>
<dbReference type="EMBL" id="CAJJDO010000007">
    <property type="protein sequence ID" value="CAD8138633.1"/>
    <property type="molecule type" value="Genomic_DNA"/>
</dbReference>
<evidence type="ECO:0000313" key="2">
    <source>
        <dbReference type="EMBL" id="CAD8138633.1"/>
    </source>
</evidence>
<reference evidence="2" key="1">
    <citation type="submission" date="2021-01" db="EMBL/GenBank/DDBJ databases">
        <authorList>
            <consortium name="Genoscope - CEA"/>
            <person name="William W."/>
        </authorList>
    </citation>
    <scope>NUCLEOTIDE SEQUENCE</scope>
</reference>
<keyword evidence="3" id="KW-1185">Reference proteome</keyword>
<accession>A0A8S1SEL7</accession>
<proteinExistence type="predicted"/>
<evidence type="ECO:0000256" key="1">
    <source>
        <dbReference type="SAM" id="SignalP"/>
    </source>
</evidence>
<protein>
    <submittedName>
        <fullName evidence="2">Uncharacterized protein</fullName>
    </submittedName>
</protein>
<organism evidence="2 3">
    <name type="scientific">Paramecium pentaurelia</name>
    <dbReference type="NCBI Taxonomy" id="43138"/>
    <lineage>
        <taxon>Eukaryota</taxon>
        <taxon>Sar</taxon>
        <taxon>Alveolata</taxon>
        <taxon>Ciliophora</taxon>
        <taxon>Intramacronucleata</taxon>
        <taxon>Oligohymenophorea</taxon>
        <taxon>Peniculida</taxon>
        <taxon>Parameciidae</taxon>
        <taxon>Paramecium</taxon>
    </lineage>
</organism>
<feature type="chain" id="PRO_5035768142" evidence="1">
    <location>
        <begin position="21"/>
        <end position="271"/>
    </location>
</feature>
<keyword evidence="1" id="KW-0732">Signal</keyword>
<dbReference type="AlphaFoldDB" id="A0A8S1SEL7"/>
<dbReference type="OrthoDB" id="302768at2759"/>
<dbReference type="Proteomes" id="UP000689195">
    <property type="component" value="Unassembled WGS sequence"/>
</dbReference>
<sequence>MKTQILLIAMISLSFQALTATKKCDCTEIVQSADCKGGCTWSSADSSCAAKTVDCATLTSQPTCDSESTCAWSDTTSKCAAFTACADYTVTTAEHCYYKNDTCIPGTAGADGKTPCKTGSVTCSSFTNASDCNGKSPSDTTMCWFKAGACTQFDISKCSAITDQDICSLFCKWNSTGTGSCAALTCGDRTTAETCKTVSSDDSSSVNICTFNTSTTKCEDAVDVSALTSSNCFDQTSGYYYWDGSVCSECSGSSSNGYILAFIGFIGMVMF</sequence>